<evidence type="ECO:0000313" key="1">
    <source>
        <dbReference type="EMBL" id="MDI1430199.1"/>
    </source>
</evidence>
<organism evidence="1 2">
    <name type="scientific">Polyangium sorediatum</name>
    <dbReference type="NCBI Taxonomy" id="889274"/>
    <lineage>
        <taxon>Bacteria</taxon>
        <taxon>Pseudomonadati</taxon>
        <taxon>Myxococcota</taxon>
        <taxon>Polyangia</taxon>
        <taxon>Polyangiales</taxon>
        <taxon>Polyangiaceae</taxon>
        <taxon>Polyangium</taxon>
    </lineage>
</organism>
<name>A0ABT6NPG1_9BACT</name>
<keyword evidence="2" id="KW-1185">Reference proteome</keyword>
<dbReference type="Proteomes" id="UP001160301">
    <property type="component" value="Unassembled WGS sequence"/>
</dbReference>
<protein>
    <submittedName>
        <fullName evidence="1">Uncharacterized protein</fullName>
    </submittedName>
</protein>
<reference evidence="1 2" key="1">
    <citation type="submission" date="2023-04" db="EMBL/GenBank/DDBJ databases">
        <title>The genome sequence of Polyangium sorediatum DSM14670.</title>
        <authorList>
            <person name="Zhang X."/>
        </authorList>
    </citation>
    <scope>NUCLEOTIDE SEQUENCE [LARGE SCALE GENOMIC DNA]</scope>
    <source>
        <strain evidence="1 2">DSM 14670</strain>
    </source>
</reference>
<gene>
    <name evidence="1" type="ORF">QHF89_11855</name>
</gene>
<evidence type="ECO:0000313" key="2">
    <source>
        <dbReference type="Proteomes" id="UP001160301"/>
    </source>
</evidence>
<dbReference type="RefSeq" id="WP_136969445.1">
    <property type="nucleotide sequence ID" value="NZ_JARZHI010000007.1"/>
</dbReference>
<comment type="caution">
    <text evidence="1">The sequence shown here is derived from an EMBL/GenBank/DDBJ whole genome shotgun (WGS) entry which is preliminary data.</text>
</comment>
<sequence>MKSTEMNVPSCLGELILLRLLSQGTGETRAAIEKALRAVLQGVMDPEELRRLLPDELGALEAAGLIGGVRRSSYALLPSGKRCILVILRYKSAPTKANWKVLRERYFLICFVERLRPTKPAPAPAPKGVPLPEDDQAFAQRVLAAARATKTGRFGDDKVFISHVLRQLDADGFAIGDVGVFKDRLVSVNRRGLLSLNRADLIEAMDPKDVDASEAKYLSATFHFVRI</sequence>
<proteinExistence type="predicted"/>
<accession>A0ABT6NPG1</accession>
<dbReference type="EMBL" id="JARZHI010000007">
    <property type="protein sequence ID" value="MDI1430199.1"/>
    <property type="molecule type" value="Genomic_DNA"/>
</dbReference>